<dbReference type="InterPro" id="IPR007016">
    <property type="entry name" value="O-antigen_ligase-rel_domated"/>
</dbReference>
<accession>F3PXK4</accession>
<feature type="domain" description="O-antigen ligase-related" evidence="6">
    <location>
        <begin position="192"/>
        <end position="321"/>
    </location>
</feature>
<dbReference type="PANTHER" id="PTHR37422:SF13">
    <property type="entry name" value="LIPOPOLYSACCHARIDE BIOSYNTHESIS PROTEIN PA4999-RELATED"/>
    <property type="match status" value="1"/>
</dbReference>
<evidence type="ECO:0000256" key="5">
    <source>
        <dbReference type="SAM" id="Phobius"/>
    </source>
</evidence>
<evidence type="ECO:0000259" key="6">
    <source>
        <dbReference type="Pfam" id="PF04932"/>
    </source>
</evidence>
<gene>
    <name evidence="7" type="ORF">HMPREF9446_03502</name>
</gene>
<dbReference type="GO" id="GO:0016020">
    <property type="term" value="C:membrane"/>
    <property type="evidence" value="ECO:0007669"/>
    <property type="project" value="UniProtKB-SubCell"/>
</dbReference>
<dbReference type="EMBL" id="AFBN01000099">
    <property type="protein sequence ID" value="EGF51586.1"/>
    <property type="molecule type" value="Genomic_DNA"/>
</dbReference>
<dbReference type="HOGENOM" id="CLU_670316_0_0_10"/>
<evidence type="ECO:0000256" key="1">
    <source>
        <dbReference type="ARBA" id="ARBA00004141"/>
    </source>
</evidence>
<keyword evidence="8" id="KW-1185">Reference proteome</keyword>
<keyword evidence="2 5" id="KW-0812">Transmembrane</keyword>
<dbReference type="AlphaFoldDB" id="F3PXK4"/>
<feature type="transmembrane region" description="Helical" evidence="5">
    <location>
        <begin position="67"/>
        <end position="85"/>
    </location>
</feature>
<sequence length="386" mass="44501">MNLLKIEKPKFLTICFCMTMLFVYSVNERYFSIGNYFYFPVMVLLVGSYNLLSSYGRNSWKIFIGDFKIPLTILYVLTSVFVFQKEYKSDVVFSYILLLGMFYVMTLSKLNEIDVKWIMYSFILSGLVLAILLLSQMRLARLDLLRFTVFYSESDFYDVNFLGGYIAIPALLSFYKGWVKKNSCGVILYKIATTIMIIAVLLTGSRGAMLGFLVGVGILLMNRKMILQGLFLAGLFVLLTPLLPDFLYERLFENSYDDGSNSQRIEDWMAGLNAFVKSPLLGNGFDWPEDIIYRELRLKLTAHNTYITFLMHFGIIGIGFLLSIFYPMVVVIVRNKNMRGLLAMLASLLFISIMIEATLSIIFYIPLIVIWILYNYKKNNIYNTVI</sequence>
<organism evidence="7 8">
    <name type="scientific">Bacteroides fluxus YIT 12057</name>
    <dbReference type="NCBI Taxonomy" id="763034"/>
    <lineage>
        <taxon>Bacteria</taxon>
        <taxon>Pseudomonadati</taxon>
        <taxon>Bacteroidota</taxon>
        <taxon>Bacteroidia</taxon>
        <taxon>Bacteroidales</taxon>
        <taxon>Bacteroidaceae</taxon>
        <taxon>Bacteroides</taxon>
    </lineage>
</organism>
<dbReference type="Proteomes" id="UP000003416">
    <property type="component" value="Unassembled WGS sequence"/>
</dbReference>
<dbReference type="InterPro" id="IPR051533">
    <property type="entry name" value="WaaL-like"/>
</dbReference>
<feature type="transmembrane region" description="Helical" evidence="5">
    <location>
        <begin position="187"/>
        <end position="220"/>
    </location>
</feature>
<evidence type="ECO:0000256" key="2">
    <source>
        <dbReference type="ARBA" id="ARBA00022692"/>
    </source>
</evidence>
<reference evidence="7 8" key="1">
    <citation type="submission" date="2011-02" db="EMBL/GenBank/DDBJ databases">
        <authorList>
            <person name="Weinstock G."/>
            <person name="Sodergren E."/>
            <person name="Clifton S."/>
            <person name="Fulton L."/>
            <person name="Fulton B."/>
            <person name="Courtney L."/>
            <person name="Fronick C."/>
            <person name="Harrison M."/>
            <person name="Strong C."/>
            <person name="Farmer C."/>
            <person name="Delahaunty K."/>
            <person name="Markovic C."/>
            <person name="Hall O."/>
            <person name="Minx P."/>
            <person name="Tomlinson C."/>
            <person name="Mitreva M."/>
            <person name="Hou S."/>
            <person name="Chen J."/>
            <person name="Wollam A."/>
            <person name="Pepin K.H."/>
            <person name="Johnson M."/>
            <person name="Bhonagiri V."/>
            <person name="Zhang X."/>
            <person name="Suruliraj S."/>
            <person name="Warren W."/>
            <person name="Chinwalla A."/>
            <person name="Mardis E.R."/>
            <person name="Wilson R.K."/>
        </authorList>
    </citation>
    <scope>NUCLEOTIDE SEQUENCE [LARGE SCALE GENOMIC DNA]</scope>
    <source>
        <strain evidence="7 8">YIT 12057</strain>
    </source>
</reference>
<evidence type="ECO:0000313" key="7">
    <source>
        <dbReference type="EMBL" id="EGF51586.1"/>
    </source>
</evidence>
<protein>
    <submittedName>
        <fullName evidence="7">O-antigen polymerase</fullName>
    </submittedName>
</protein>
<feature type="transmembrane region" description="Helical" evidence="5">
    <location>
        <begin position="37"/>
        <end position="55"/>
    </location>
</feature>
<dbReference type="RefSeq" id="WP_009126709.1">
    <property type="nucleotide sequence ID" value="NZ_GL882691.1"/>
</dbReference>
<feature type="transmembrane region" description="Helical" evidence="5">
    <location>
        <begin position="226"/>
        <end position="248"/>
    </location>
</feature>
<dbReference type="STRING" id="763034.HMPREF9446_03502"/>
<dbReference type="GeneID" id="86050873"/>
<proteinExistence type="predicted"/>
<dbReference type="PANTHER" id="PTHR37422">
    <property type="entry name" value="TEICHURONIC ACID BIOSYNTHESIS PROTEIN TUAE"/>
    <property type="match status" value="1"/>
</dbReference>
<feature type="transmembrane region" description="Helical" evidence="5">
    <location>
        <begin position="341"/>
        <end position="374"/>
    </location>
</feature>
<evidence type="ECO:0000256" key="3">
    <source>
        <dbReference type="ARBA" id="ARBA00022989"/>
    </source>
</evidence>
<name>F3PXK4_9BACE</name>
<comment type="subcellular location">
    <subcellularLocation>
        <location evidence="1">Membrane</location>
        <topology evidence="1">Multi-pass membrane protein</topology>
    </subcellularLocation>
</comment>
<feature type="transmembrane region" description="Helical" evidence="5">
    <location>
        <begin position="91"/>
        <end position="110"/>
    </location>
</feature>
<dbReference type="eggNOG" id="COG3307">
    <property type="taxonomic scope" value="Bacteria"/>
</dbReference>
<comment type="caution">
    <text evidence="7">The sequence shown here is derived from an EMBL/GenBank/DDBJ whole genome shotgun (WGS) entry which is preliminary data.</text>
</comment>
<feature type="transmembrane region" description="Helical" evidence="5">
    <location>
        <begin position="117"/>
        <end position="136"/>
    </location>
</feature>
<evidence type="ECO:0000256" key="4">
    <source>
        <dbReference type="ARBA" id="ARBA00023136"/>
    </source>
</evidence>
<feature type="transmembrane region" description="Helical" evidence="5">
    <location>
        <begin position="306"/>
        <end position="329"/>
    </location>
</feature>
<keyword evidence="4 5" id="KW-0472">Membrane</keyword>
<keyword evidence="3 5" id="KW-1133">Transmembrane helix</keyword>
<dbReference type="Pfam" id="PF04932">
    <property type="entry name" value="Wzy_C"/>
    <property type="match status" value="1"/>
</dbReference>
<feature type="transmembrane region" description="Helical" evidence="5">
    <location>
        <begin position="156"/>
        <end position="175"/>
    </location>
</feature>
<evidence type="ECO:0000313" key="8">
    <source>
        <dbReference type="Proteomes" id="UP000003416"/>
    </source>
</evidence>